<keyword evidence="1" id="KW-0472">Membrane</keyword>
<feature type="transmembrane region" description="Helical" evidence="1">
    <location>
        <begin position="109"/>
        <end position="127"/>
    </location>
</feature>
<feature type="transmembrane region" description="Helical" evidence="1">
    <location>
        <begin position="21"/>
        <end position="42"/>
    </location>
</feature>
<protein>
    <recommendedName>
        <fullName evidence="3">Prenyltransferase</fullName>
    </recommendedName>
</protein>
<keyword evidence="1" id="KW-0812">Transmembrane</keyword>
<feature type="transmembrane region" description="Helical" evidence="1">
    <location>
        <begin position="86"/>
        <end position="103"/>
    </location>
</feature>
<comment type="caution">
    <text evidence="2">The sequence shown here is derived from an EMBL/GenBank/DDBJ whole genome shotgun (WGS) entry which is preliminary data.</text>
</comment>
<gene>
    <name evidence="2" type="ORF">LCGC14_0999140</name>
</gene>
<evidence type="ECO:0000313" key="2">
    <source>
        <dbReference type="EMBL" id="KKN14141.1"/>
    </source>
</evidence>
<feature type="transmembrane region" description="Helical" evidence="1">
    <location>
        <begin position="229"/>
        <end position="248"/>
    </location>
</feature>
<name>A0A0F9QM04_9ZZZZ</name>
<dbReference type="AlphaFoldDB" id="A0A0F9QM04"/>
<feature type="transmembrane region" description="Helical" evidence="1">
    <location>
        <begin position="48"/>
        <end position="66"/>
    </location>
</feature>
<proteinExistence type="predicted"/>
<sequence length="254" mass="28088">MKLRTIRTEVKERGEWADRLALCHPKMLLIILLITTIGHLLAPGKPTWGVYLFGILGMTFLALGSYRLNEIHDRTTAPSLNTNDHIISAIYFFGFALACASYLAYVQGWWIWIMVIVGGGLTALYNLDVHPLIHNRPVYGMIWGGMPLIFSAMTQAGSPIPTPATLVLGAWASVVAVYSLWLWGPTTCGRMAICTRANGEPSDRLCHSPVLKCMDRLVMPGEVHNHMKVLIDLNLWSVILLTIGLTFIEFGGGL</sequence>
<feature type="transmembrane region" description="Helical" evidence="1">
    <location>
        <begin position="139"/>
        <end position="158"/>
    </location>
</feature>
<keyword evidence="1" id="KW-1133">Transmembrane helix</keyword>
<evidence type="ECO:0000256" key="1">
    <source>
        <dbReference type="SAM" id="Phobius"/>
    </source>
</evidence>
<reference evidence="2" key="1">
    <citation type="journal article" date="2015" name="Nature">
        <title>Complex archaea that bridge the gap between prokaryotes and eukaryotes.</title>
        <authorList>
            <person name="Spang A."/>
            <person name="Saw J.H."/>
            <person name="Jorgensen S.L."/>
            <person name="Zaremba-Niedzwiedzka K."/>
            <person name="Martijn J."/>
            <person name="Lind A.E."/>
            <person name="van Eijk R."/>
            <person name="Schleper C."/>
            <person name="Guy L."/>
            <person name="Ettema T.J."/>
        </authorList>
    </citation>
    <scope>NUCLEOTIDE SEQUENCE</scope>
</reference>
<organism evidence="2">
    <name type="scientific">marine sediment metagenome</name>
    <dbReference type="NCBI Taxonomy" id="412755"/>
    <lineage>
        <taxon>unclassified sequences</taxon>
        <taxon>metagenomes</taxon>
        <taxon>ecological metagenomes</taxon>
    </lineage>
</organism>
<evidence type="ECO:0008006" key="3">
    <source>
        <dbReference type="Google" id="ProtNLM"/>
    </source>
</evidence>
<accession>A0A0F9QM04</accession>
<dbReference type="EMBL" id="LAZR01003847">
    <property type="protein sequence ID" value="KKN14141.1"/>
    <property type="molecule type" value="Genomic_DNA"/>
</dbReference>
<feature type="transmembrane region" description="Helical" evidence="1">
    <location>
        <begin position="164"/>
        <end position="183"/>
    </location>
</feature>